<name>A0A418T492_9RHOB</name>
<protein>
    <submittedName>
        <fullName evidence="1">Uncharacterized protein</fullName>
    </submittedName>
</protein>
<organism evidence="1 2">
    <name type="scientific">Paracoccus onubensis</name>
    <dbReference type="NCBI Taxonomy" id="1675788"/>
    <lineage>
        <taxon>Bacteria</taxon>
        <taxon>Pseudomonadati</taxon>
        <taxon>Pseudomonadota</taxon>
        <taxon>Alphaproteobacteria</taxon>
        <taxon>Rhodobacterales</taxon>
        <taxon>Paracoccaceae</taxon>
        <taxon>Paracoccus</taxon>
    </lineage>
</organism>
<dbReference type="OrthoDB" id="7822309at2"/>
<keyword evidence="2" id="KW-1185">Reference proteome</keyword>
<dbReference type="Proteomes" id="UP000284202">
    <property type="component" value="Unassembled WGS sequence"/>
</dbReference>
<gene>
    <name evidence="1" type="ORF">D3P04_03560</name>
</gene>
<proteinExistence type="predicted"/>
<reference evidence="2" key="1">
    <citation type="submission" date="2018-09" db="EMBL/GenBank/DDBJ databases">
        <title>Acidovorax cavernicola nov. sp. isolated from Gruta de las Maravillas (Aracena, Spain).</title>
        <authorList>
            <person name="Jurado V."/>
            <person name="Gutierrez-Patricio S."/>
            <person name="Gonzalez-Pimentel J.L."/>
            <person name="Miller A.Z."/>
            <person name="Laiz L."/>
            <person name="Saiz-Jimenez C."/>
        </authorList>
    </citation>
    <scope>NUCLEOTIDE SEQUENCE [LARGE SCALE GENOMIC DNA]</scope>
    <source>
        <strain evidence="2">1011MAR3C25</strain>
    </source>
</reference>
<dbReference type="EMBL" id="QZCG01000002">
    <property type="protein sequence ID" value="RJE88006.1"/>
    <property type="molecule type" value="Genomic_DNA"/>
</dbReference>
<sequence>MTALTQFERLEAQGSWRETPEARLREVIVSVGEATLTLSDPKSERPLSHWSLPAVTRLNPGKLPAIYSPRADGPDETLEVDDPLMIEAIDRVQRAVLARQAHPGRLRGGLTLLTALAMAAAAVVWLPDALTRHAANIAPPAQAFAVGNAILADISRSTGAVCERHSGQAVLDWIAPKLIAEDAKIRVVPSPVNGARRLPGNLYVLGNDVLLTAPGPAAAAGHLMAAEMAVSDKELLLNALEYAGTRAVLQLLTLGTLPEKAMHGYGETLLQQPAPPPDRDSLLKAFREKGIPSAPYAHSLDPTGASVLDLIKEDPYRDSPPPKALLTDPQWLALQQICAG</sequence>
<evidence type="ECO:0000313" key="1">
    <source>
        <dbReference type="EMBL" id="RJE88006.1"/>
    </source>
</evidence>
<accession>A0A418T492</accession>
<comment type="caution">
    <text evidence="1">The sequence shown here is derived from an EMBL/GenBank/DDBJ whole genome shotgun (WGS) entry which is preliminary data.</text>
</comment>
<dbReference type="AlphaFoldDB" id="A0A418T492"/>
<dbReference type="RefSeq" id="WP_119746018.1">
    <property type="nucleotide sequence ID" value="NZ_QZCG01000002.1"/>
</dbReference>
<evidence type="ECO:0000313" key="2">
    <source>
        <dbReference type="Proteomes" id="UP000284202"/>
    </source>
</evidence>